<dbReference type="AlphaFoldDB" id="A0A9W8NEQ9"/>
<dbReference type="Proteomes" id="UP001148614">
    <property type="component" value="Unassembled WGS sequence"/>
</dbReference>
<comment type="caution">
    <text evidence="1">The sequence shown here is derived from an EMBL/GenBank/DDBJ whole genome shotgun (WGS) entry which is preliminary data.</text>
</comment>
<accession>A0A9W8NEQ9</accession>
<sequence length="307" mass="34873">MSAAQPINTLTMDMGPSGVELGIDEQHKKFKLLLDFIKPQEECAGRDRSGEFTGHQYSRGVSQAASPARASIELQPVCLPGEVFVNIILYLEEPYKLQGDLTVSDAYPLIFFRDVRSWKDITALRICHATRMRAIRIYGKPSSDSMPFDAELDTFSLRHLEFARPRYISCKPLGIDLLAKVKHVEIQEFNTLSWPSELIEWAYLFLTRSRSVRTLRLIVQLHDNCSVTGFNNYRCFMHHRLLFPIFANPSLLKALEVIEAKSIEPVCADLGLESSIPIVLEESPQRSYDPTVPIPVSTTSWRRGLNM</sequence>
<reference evidence="1" key="1">
    <citation type="submission" date="2022-07" db="EMBL/GenBank/DDBJ databases">
        <title>Genome Sequence of Xylaria arbuscula.</title>
        <authorList>
            <person name="Buettner E."/>
        </authorList>
    </citation>
    <scope>NUCLEOTIDE SEQUENCE</scope>
    <source>
        <strain evidence="1">VT107</strain>
    </source>
</reference>
<dbReference type="EMBL" id="JANPWZ010000834">
    <property type="protein sequence ID" value="KAJ3571555.1"/>
    <property type="molecule type" value="Genomic_DNA"/>
</dbReference>
<evidence type="ECO:0000313" key="1">
    <source>
        <dbReference type="EMBL" id="KAJ3571555.1"/>
    </source>
</evidence>
<organism evidence="1 2">
    <name type="scientific">Xylaria arbuscula</name>
    <dbReference type="NCBI Taxonomy" id="114810"/>
    <lineage>
        <taxon>Eukaryota</taxon>
        <taxon>Fungi</taxon>
        <taxon>Dikarya</taxon>
        <taxon>Ascomycota</taxon>
        <taxon>Pezizomycotina</taxon>
        <taxon>Sordariomycetes</taxon>
        <taxon>Xylariomycetidae</taxon>
        <taxon>Xylariales</taxon>
        <taxon>Xylariaceae</taxon>
        <taxon>Xylaria</taxon>
    </lineage>
</organism>
<proteinExistence type="predicted"/>
<dbReference type="VEuPathDB" id="FungiDB:F4678DRAFT_479531"/>
<keyword evidence="2" id="KW-1185">Reference proteome</keyword>
<evidence type="ECO:0000313" key="2">
    <source>
        <dbReference type="Proteomes" id="UP001148614"/>
    </source>
</evidence>
<gene>
    <name evidence="1" type="ORF">NPX13_g5331</name>
</gene>
<name>A0A9W8NEQ9_9PEZI</name>
<protein>
    <submittedName>
        <fullName evidence="1">Uncharacterized protein</fullName>
    </submittedName>
</protein>